<keyword evidence="7" id="KW-1185">Reference proteome</keyword>
<dbReference type="Proteomes" id="UP000719766">
    <property type="component" value="Unassembled WGS sequence"/>
</dbReference>
<dbReference type="GO" id="GO:0042393">
    <property type="term" value="F:histone binding"/>
    <property type="evidence" value="ECO:0007669"/>
    <property type="project" value="TreeGrafter"/>
</dbReference>
<evidence type="ECO:0000256" key="1">
    <source>
        <dbReference type="ARBA" id="ARBA00006914"/>
    </source>
</evidence>
<name>A0A9P7ACL7_9AGAM</name>
<gene>
    <name evidence="6" type="ORF">HD556DRAFT_1313417</name>
</gene>
<dbReference type="Pfam" id="PF00004">
    <property type="entry name" value="AAA"/>
    <property type="match status" value="1"/>
</dbReference>
<dbReference type="GO" id="GO:0005634">
    <property type="term" value="C:nucleus"/>
    <property type="evidence" value="ECO:0007669"/>
    <property type="project" value="TreeGrafter"/>
</dbReference>
<dbReference type="RefSeq" id="XP_041153969.1">
    <property type="nucleotide sequence ID" value="XM_041300790.1"/>
</dbReference>
<dbReference type="Gene3D" id="3.40.50.300">
    <property type="entry name" value="P-loop containing nucleotide triphosphate hydrolases"/>
    <property type="match status" value="1"/>
</dbReference>
<dbReference type="InterPro" id="IPR027417">
    <property type="entry name" value="P-loop_NTPase"/>
</dbReference>
<feature type="domain" description="ATPase AAA-type core" evidence="5">
    <location>
        <begin position="47"/>
        <end position="118"/>
    </location>
</feature>
<comment type="caution">
    <text evidence="6">The sequence shown here is derived from an EMBL/GenBank/DDBJ whole genome shotgun (WGS) entry which is preliminary data.</text>
</comment>
<dbReference type="PANTHER" id="PTHR23069">
    <property type="entry name" value="AAA DOMAIN-CONTAINING"/>
    <property type="match status" value="1"/>
</dbReference>
<reference evidence="6" key="1">
    <citation type="journal article" date="2020" name="New Phytol.">
        <title>Comparative genomics reveals dynamic genome evolution in host specialist ectomycorrhizal fungi.</title>
        <authorList>
            <person name="Lofgren L.A."/>
            <person name="Nguyen N.H."/>
            <person name="Vilgalys R."/>
            <person name="Ruytinx J."/>
            <person name="Liao H.L."/>
            <person name="Branco S."/>
            <person name="Kuo A."/>
            <person name="LaButti K."/>
            <person name="Lipzen A."/>
            <person name="Andreopoulos W."/>
            <person name="Pangilinan J."/>
            <person name="Riley R."/>
            <person name="Hundley H."/>
            <person name="Na H."/>
            <person name="Barry K."/>
            <person name="Grigoriev I.V."/>
            <person name="Stajich J.E."/>
            <person name="Kennedy P.G."/>
        </authorList>
    </citation>
    <scope>NUCLEOTIDE SEQUENCE</scope>
    <source>
        <strain evidence="6">S12</strain>
    </source>
</reference>
<comment type="similarity">
    <text evidence="1">Belongs to the AAA ATPase family.</text>
</comment>
<organism evidence="6 7">
    <name type="scientific">Suillus plorans</name>
    <dbReference type="NCBI Taxonomy" id="116603"/>
    <lineage>
        <taxon>Eukaryota</taxon>
        <taxon>Fungi</taxon>
        <taxon>Dikarya</taxon>
        <taxon>Basidiomycota</taxon>
        <taxon>Agaricomycotina</taxon>
        <taxon>Agaricomycetes</taxon>
        <taxon>Agaricomycetidae</taxon>
        <taxon>Boletales</taxon>
        <taxon>Suillineae</taxon>
        <taxon>Suillaceae</taxon>
        <taxon>Suillus</taxon>
    </lineage>
</organism>
<evidence type="ECO:0000313" key="7">
    <source>
        <dbReference type="Proteomes" id="UP000719766"/>
    </source>
</evidence>
<dbReference type="PANTHER" id="PTHR23069:SF0">
    <property type="entry name" value="TAT-BINDING HOMOLOG 7"/>
    <property type="match status" value="1"/>
</dbReference>
<feature type="region of interest" description="Disordered" evidence="4">
    <location>
        <begin position="183"/>
        <end position="214"/>
    </location>
</feature>
<dbReference type="GO" id="GO:0016887">
    <property type="term" value="F:ATP hydrolysis activity"/>
    <property type="evidence" value="ECO:0007669"/>
    <property type="project" value="InterPro"/>
</dbReference>
<evidence type="ECO:0000313" key="6">
    <source>
        <dbReference type="EMBL" id="KAG1786534.1"/>
    </source>
</evidence>
<evidence type="ECO:0000259" key="5">
    <source>
        <dbReference type="Pfam" id="PF00004"/>
    </source>
</evidence>
<dbReference type="SUPFAM" id="SSF52540">
    <property type="entry name" value="P-loop containing nucleoside triphosphate hydrolases"/>
    <property type="match status" value="1"/>
</dbReference>
<accession>A0A9P7ACL7</accession>
<dbReference type="EMBL" id="JABBWE010000091">
    <property type="protein sequence ID" value="KAG1786534.1"/>
    <property type="molecule type" value="Genomic_DNA"/>
</dbReference>
<dbReference type="GO" id="GO:0005524">
    <property type="term" value="F:ATP binding"/>
    <property type="evidence" value="ECO:0007669"/>
    <property type="project" value="UniProtKB-KW"/>
</dbReference>
<keyword evidence="2" id="KW-0547">Nucleotide-binding</keyword>
<sequence>MGGVFTKLIPRNTDSLHLKGWHLTISPQQIWDAVQRHNTGGHNALMARESGADCLSKWVGEAECQLRLLFEEAQNCQLSIIFFDEIDGLAPVQSSKQDQIHALIISTLLALMDSMDGHENIKGLAKFTKGYGGADLRSSDRLLLKPETIGVTFRDFMISIKKLIPSSRARPIICTLKSVVPPSNLSHADSSRYPPFADHQSVDPPSSTSRAAQSHCPPFAHTLQHQFMSQSHIANVYSNMHITNLPPRH</sequence>
<dbReference type="OrthoDB" id="5421at2759"/>
<dbReference type="InterPro" id="IPR003959">
    <property type="entry name" value="ATPase_AAA_core"/>
</dbReference>
<keyword evidence="3" id="KW-0067">ATP-binding</keyword>
<dbReference type="GO" id="GO:0003682">
    <property type="term" value="F:chromatin binding"/>
    <property type="evidence" value="ECO:0007669"/>
    <property type="project" value="TreeGrafter"/>
</dbReference>
<evidence type="ECO:0000256" key="4">
    <source>
        <dbReference type="SAM" id="MobiDB-lite"/>
    </source>
</evidence>
<dbReference type="InterPro" id="IPR045199">
    <property type="entry name" value="ATAD2-like"/>
</dbReference>
<proteinExistence type="inferred from homology"/>
<dbReference type="AlphaFoldDB" id="A0A9P7ACL7"/>
<dbReference type="GeneID" id="64594554"/>
<evidence type="ECO:0000256" key="3">
    <source>
        <dbReference type="ARBA" id="ARBA00022840"/>
    </source>
</evidence>
<feature type="compositionally biased region" description="Polar residues" evidence="4">
    <location>
        <begin position="203"/>
        <end position="212"/>
    </location>
</feature>
<evidence type="ECO:0000256" key="2">
    <source>
        <dbReference type="ARBA" id="ARBA00022741"/>
    </source>
</evidence>
<dbReference type="GO" id="GO:0006337">
    <property type="term" value="P:nucleosome disassembly"/>
    <property type="evidence" value="ECO:0007669"/>
    <property type="project" value="TreeGrafter"/>
</dbReference>
<protein>
    <recommendedName>
        <fullName evidence="5">ATPase AAA-type core domain-containing protein</fullName>
    </recommendedName>
</protein>
<dbReference type="GO" id="GO:0006334">
    <property type="term" value="P:nucleosome assembly"/>
    <property type="evidence" value="ECO:0007669"/>
    <property type="project" value="TreeGrafter"/>
</dbReference>
<dbReference type="GO" id="GO:0045815">
    <property type="term" value="P:transcription initiation-coupled chromatin remodeling"/>
    <property type="evidence" value="ECO:0007669"/>
    <property type="project" value="TreeGrafter"/>
</dbReference>